<evidence type="ECO:0000256" key="7">
    <source>
        <dbReference type="ARBA" id="ARBA00022729"/>
    </source>
</evidence>
<evidence type="ECO:0000256" key="6">
    <source>
        <dbReference type="ARBA" id="ARBA00022525"/>
    </source>
</evidence>
<evidence type="ECO:0000256" key="9">
    <source>
        <dbReference type="ARBA" id="ARBA00023180"/>
    </source>
</evidence>
<feature type="domain" description="Glycoside hydrolase 35 catalytic" evidence="15">
    <location>
        <begin position="32"/>
        <end position="338"/>
    </location>
</feature>
<evidence type="ECO:0000313" key="19">
    <source>
        <dbReference type="Proteomes" id="UP000828251"/>
    </source>
</evidence>
<dbReference type="PRINTS" id="PR00742">
    <property type="entry name" value="GLHYDRLASE35"/>
</dbReference>
<feature type="signal peptide" evidence="14">
    <location>
        <begin position="1"/>
        <end position="20"/>
    </location>
</feature>
<evidence type="ECO:0000259" key="17">
    <source>
        <dbReference type="Pfam" id="PF21467"/>
    </source>
</evidence>
<dbReference type="Pfam" id="PF01301">
    <property type="entry name" value="Glyco_hydro_35"/>
    <property type="match status" value="2"/>
</dbReference>
<dbReference type="SUPFAM" id="SSF51445">
    <property type="entry name" value="(Trans)glycosidases"/>
    <property type="match status" value="2"/>
</dbReference>
<feature type="domain" description="Beta-galactosidase beta-sandwich" evidence="16">
    <location>
        <begin position="1107"/>
        <end position="1162"/>
    </location>
</feature>
<feature type="chain" id="PRO_5038351654" description="Beta-galactosidase" evidence="14">
    <location>
        <begin position="21"/>
        <end position="1442"/>
    </location>
</feature>
<feature type="domain" description="Glycoside hydrolase 35 catalytic" evidence="15">
    <location>
        <begin position="777"/>
        <end position="1083"/>
    </location>
</feature>
<dbReference type="Gene3D" id="2.60.120.260">
    <property type="entry name" value="Galactose-binding domain-like"/>
    <property type="match status" value="2"/>
</dbReference>
<dbReference type="InterPro" id="IPR041392">
    <property type="entry name" value="GHD"/>
</dbReference>
<evidence type="ECO:0000256" key="1">
    <source>
        <dbReference type="ARBA" id="ARBA00001412"/>
    </source>
</evidence>
<evidence type="ECO:0000259" key="16">
    <source>
        <dbReference type="Pfam" id="PF17834"/>
    </source>
</evidence>
<dbReference type="Pfam" id="PF21467">
    <property type="entry name" value="BetaGal_gal-bd"/>
    <property type="match status" value="2"/>
</dbReference>
<name>A0A9D3ZRR7_9ROSI</name>
<evidence type="ECO:0000313" key="18">
    <source>
        <dbReference type="EMBL" id="KAH1057460.1"/>
    </source>
</evidence>
<keyword evidence="6" id="KW-0964">Secreted</keyword>
<evidence type="ECO:0000256" key="3">
    <source>
        <dbReference type="ARBA" id="ARBA00009809"/>
    </source>
</evidence>
<feature type="domain" description="Beta-galactosidase galactose-binding" evidence="17">
    <location>
        <begin position="611"/>
        <end position="677"/>
    </location>
</feature>
<dbReference type="EMBL" id="JAIQCV010000010">
    <property type="protein sequence ID" value="KAH1057460.1"/>
    <property type="molecule type" value="Genomic_DNA"/>
</dbReference>
<proteinExistence type="inferred from homology"/>
<evidence type="ECO:0000256" key="5">
    <source>
        <dbReference type="ARBA" id="ARBA00022523"/>
    </source>
</evidence>
<dbReference type="GO" id="GO:0004565">
    <property type="term" value="F:beta-galactosidase activity"/>
    <property type="evidence" value="ECO:0007669"/>
    <property type="project" value="UniProtKB-EC"/>
</dbReference>
<keyword evidence="19" id="KW-1185">Reference proteome</keyword>
<dbReference type="InterPro" id="IPR008979">
    <property type="entry name" value="Galactose-bd-like_sf"/>
</dbReference>
<evidence type="ECO:0000256" key="12">
    <source>
        <dbReference type="RuleBase" id="RU003679"/>
    </source>
</evidence>
<dbReference type="FunFam" id="3.20.20.80:FF:000098">
    <property type="entry name" value="Beta-galactosidase"/>
    <property type="match status" value="1"/>
</dbReference>
<feature type="domain" description="Beta-galactosidase beta-sandwich" evidence="16">
    <location>
        <begin position="361"/>
        <end position="417"/>
    </location>
</feature>
<dbReference type="FunFam" id="2.60.120.260:FF:000050">
    <property type="entry name" value="Beta-galactosidase"/>
    <property type="match status" value="2"/>
</dbReference>
<comment type="subcellular location">
    <subcellularLocation>
        <location evidence="2">Secreted</location>
        <location evidence="2">Extracellular space</location>
        <location evidence="2">Apoplast</location>
    </subcellularLocation>
</comment>
<dbReference type="InterPro" id="IPR019801">
    <property type="entry name" value="Glyco_hydro_35_CS"/>
</dbReference>
<evidence type="ECO:0000256" key="14">
    <source>
        <dbReference type="SAM" id="SignalP"/>
    </source>
</evidence>
<dbReference type="InterPro" id="IPR017853">
    <property type="entry name" value="GH"/>
</dbReference>
<dbReference type="Pfam" id="PF17834">
    <property type="entry name" value="GHD"/>
    <property type="match status" value="2"/>
</dbReference>
<dbReference type="FunFam" id="2.60.120.260:FF:000142">
    <property type="entry name" value="Beta-galactosidase"/>
    <property type="match status" value="2"/>
</dbReference>
<comment type="similarity">
    <text evidence="3 12">Belongs to the glycosyl hydrolase 35 family.</text>
</comment>
<dbReference type="InterPro" id="IPR048913">
    <property type="entry name" value="BetaGal_gal-bd"/>
</dbReference>
<dbReference type="GO" id="GO:0048046">
    <property type="term" value="C:apoplast"/>
    <property type="evidence" value="ECO:0007669"/>
    <property type="project" value="UniProtKB-SubCell"/>
</dbReference>
<keyword evidence="9" id="KW-0325">Glycoprotein</keyword>
<dbReference type="PANTHER" id="PTHR23421">
    <property type="entry name" value="BETA-GALACTOSIDASE RELATED"/>
    <property type="match status" value="1"/>
</dbReference>
<accession>A0A9D3ZRR7</accession>
<reference evidence="18 19" key="1">
    <citation type="journal article" date="2021" name="Plant Biotechnol. J.">
        <title>Multi-omics assisted identification of the key and species-specific regulatory components of drought-tolerant mechanisms in Gossypium stocksii.</title>
        <authorList>
            <person name="Yu D."/>
            <person name="Ke L."/>
            <person name="Zhang D."/>
            <person name="Wu Y."/>
            <person name="Sun Y."/>
            <person name="Mei J."/>
            <person name="Sun J."/>
            <person name="Sun Y."/>
        </authorList>
    </citation>
    <scope>NUCLEOTIDE SEQUENCE [LARGE SCALE GENOMIC DNA]</scope>
    <source>
        <strain evidence="19">cv. E1</strain>
        <tissue evidence="18">Leaf</tissue>
    </source>
</reference>
<dbReference type="Gene3D" id="3.20.20.80">
    <property type="entry name" value="Glycosidases"/>
    <property type="match status" value="2"/>
</dbReference>
<dbReference type="FunFam" id="3.20.20.80:FF:000006">
    <property type="entry name" value="Beta-galactosidase"/>
    <property type="match status" value="1"/>
</dbReference>
<keyword evidence="5" id="KW-0052">Apoplast</keyword>
<keyword evidence="7 14" id="KW-0732">Signal</keyword>
<feature type="compositionally biased region" description="Basic residues" evidence="13">
    <location>
        <begin position="728"/>
        <end position="737"/>
    </location>
</feature>
<dbReference type="PROSITE" id="PS01182">
    <property type="entry name" value="GLYCOSYL_HYDROL_F35"/>
    <property type="match status" value="2"/>
</dbReference>
<sequence>MGSWLFLFIVGLFLAASVSGVGSRNVTYDGRSLIIDGQHKILFSGSIHYPRSTPQMWPSLIAKAKAGGLDVIETLVFWNLHEPQPEQFDFSGQRDIVRFIKEIQAQGLYACIRIGPFIQGEWSYGGLPFWLHDIPGIVYRSDNEPFKYQMKKFVSKIVNMMKAEKLYASQGGPIILSQIENEYGMVEAAFRDKGPPYIRWAAEMAVGLQTGVPWVMCKQNNAPDPVINACNGRRCGETFPGPNSPNKPAIWTENWTSFYQVYGDEPDIRSAEDIAFHVALFIAKKGSYVNYYMYHGGTNFGRTAAAYVLTSYYDQAPLDEYGLFRQPKWGHLKELHAAIKLCLNPMLSGEYTTMALGKSQEAFVYRGNSVDCAAFLVNNDTRKTVVVTFQDSLYELPPKSISILPDCKTVAFNTAKVSTQYNTRAVETSKKLDSIVKWEEYKETIPTFEDTSLRANMLLEHMNTTKDNSDYLWYTFRFQNDFSDAEYVLNVTSSAHVLHAFVNGSFVGSTHGSFKTKTPILETKITLNKGTNYISLLSGMVGLPDSGAYLERRVAGINTVRVKGEHEIKDFTRYSWGYQVGLLGEKLQVYTDSGSNKVQWNTYGSSTHQRLTWYRTLFDAPAGKDPVTLNLESMGKGEAWINGQSIGRYWVSFLTPKGIPSQTRYNVPRSFLKRTDNLLVILEEENGYPLGISIDTISITKVCGHVSESHLPPVISWQGQNKTEHNNSKKHHGRRPKVQLQCPPGRNISRILFASYATAGFGNSYGYSKPVTFDGRSLMIDGQHLLLFSGSIHYPRSTPQMWPSLISKAKQGGIDVIQTYAFWSLHEPQQGQYDFSGRRDIVRFIREVQAHGLYVCLRIGPFIESEWTYGGLPFWLHDVPGIVFRSDNGPFKFHMQKWVRKVVNMMKSEKLYASQGGPIILSQIENEYQRIESAFNGKGSRYVHWAAGLAVGLQTGVPWIMCSQQDAPDPVINTCNGFECGVKFEGPNSPNKPSLWTENWTSFVQRYGEEPFIRSAADIAFHVALFIAKNGTYVNYYMYHGGTNFGRTAAANVITSYYDQAPLDEYGLIRQPLWGHLKELHAAIKLCKVPLLAGSYETSSLGHLQIAYVFKGKSGKCAAFLVNNDNTSNARVRFQNISFELPSMSISILPDCKNVAFNTAKVSTQYNTRSRTVKYKFDSMERWEEFNEPIPIFSNTLLKANALLDHMSTTKDTSDYLWYTVSFEHESDAEADLSVVSNAHVVHAFVNGAYKGYAHGGKHNFALENPIELKNGTNHITLLSVMVGFPDSGAYLERKTAGIRSVRIQNRYLNNYRWGYQIGLLGENLSIFTDDGRNKVEWSRFQGRHNRLTWYKTVFDAPGGNDPLALNLGTMGKGEVWVNGQSIGRYWVSIHTPQQRPSQTWYNIPRSFLKPEGNQLVLVEEEYGDPLGITLDTVSITKDAKY</sequence>
<dbReference type="GO" id="GO:0005975">
    <property type="term" value="P:carbohydrate metabolic process"/>
    <property type="evidence" value="ECO:0007669"/>
    <property type="project" value="InterPro"/>
</dbReference>
<evidence type="ECO:0000256" key="13">
    <source>
        <dbReference type="SAM" id="MobiDB-lite"/>
    </source>
</evidence>
<dbReference type="OrthoDB" id="1657402at2759"/>
<gene>
    <name evidence="18" type="ORF">J1N35_035525</name>
</gene>
<feature type="region of interest" description="Disordered" evidence="13">
    <location>
        <begin position="718"/>
        <end position="738"/>
    </location>
</feature>
<evidence type="ECO:0000256" key="11">
    <source>
        <dbReference type="RuleBase" id="RU000675"/>
    </source>
</evidence>
<organism evidence="18 19">
    <name type="scientific">Gossypium stocksii</name>
    <dbReference type="NCBI Taxonomy" id="47602"/>
    <lineage>
        <taxon>Eukaryota</taxon>
        <taxon>Viridiplantae</taxon>
        <taxon>Streptophyta</taxon>
        <taxon>Embryophyta</taxon>
        <taxon>Tracheophyta</taxon>
        <taxon>Spermatophyta</taxon>
        <taxon>Magnoliopsida</taxon>
        <taxon>eudicotyledons</taxon>
        <taxon>Gunneridae</taxon>
        <taxon>Pentapetalae</taxon>
        <taxon>rosids</taxon>
        <taxon>malvids</taxon>
        <taxon>Malvales</taxon>
        <taxon>Malvaceae</taxon>
        <taxon>Malvoideae</taxon>
        <taxon>Gossypium</taxon>
    </lineage>
</organism>
<dbReference type="InterPro" id="IPR031330">
    <property type="entry name" value="Gly_Hdrlase_35_cat"/>
</dbReference>
<dbReference type="SUPFAM" id="SSF49785">
    <property type="entry name" value="Galactose-binding domain-like"/>
    <property type="match status" value="4"/>
</dbReference>
<evidence type="ECO:0000256" key="10">
    <source>
        <dbReference type="ARBA" id="ARBA00023295"/>
    </source>
</evidence>
<evidence type="ECO:0000256" key="4">
    <source>
        <dbReference type="ARBA" id="ARBA00012756"/>
    </source>
</evidence>
<keyword evidence="8 11" id="KW-0378">Hydrolase</keyword>
<comment type="catalytic activity">
    <reaction evidence="1 11">
        <text>Hydrolysis of terminal non-reducing beta-D-galactose residues in beta-D-galactosides.</text>
        <dbReference type="EC" id="3.2.1.23"/>
    </reaction>
</comment>
<dbReference type="InterPro" id="IPR001944">
    <property type="entry name" value="Glycoside_Hdrlase_35"/>
</dbReference>
<evidence type="ECO:0000259" key="15">
    <source>
        <dbReference type="Pfam" id="PF01301"/>
    </source>
</evidence>
<dbReference type="Proteomes" id="UP000828251">
    <property type="component" value="Unassembled WGS sequence"/>
</dbReference>
<comment type="caution">
    <text evidence="18">The sequence shown here is derived from an EMBL/GenBank/DDBJ whole genome shotgun (WGS) entry which is preliminary data.</text>
</comment>
<keyword evidence="10 11" id="KW-0326">Glycosidase</keyword>
<evidence type="ECO:0000256" key="2">
    <source>
        <dbReference type="ARBA" id="ARBA00004271"/>
    </source>
</evidence>
<evidence type="ECO:0000256" key="8">
    <source>
        <dbReference type="ARBA" id="ARBA00022801"/>
    </source>
</evidence>
<protein>
    <recommendedName>
        <fullName evidence="4 11">Beta-galactosidase</fullName>
        <ecNumber evidence="4 11">3.2.1.23</ecNumber>
    </recommendedName>
</protein>
<feature type="domain" description="Beta-galactosidase galactose-binding" evidence="17">
    <location>
        <begin position="1348"/>
        <end position="1414"/>
    </location>
</feature>
<dbReference type="EC" id="3.2.1.23" evidence="4 11"/>